<gene>
    <name evidence="1" type="ORF">TrCOL_g2828</name>
</gene>
<dbReference type="AlphaFoldDB" id="A0A9W7GAS1"/>
<dbReference type="OrthoDB" id="10347102at2759"/>
<proteinExistence type="predicted"/>
<organism evidence="1 2">
    <name type="scientific">Triparma columacea</name>
    <dbReference type="NCBI Taxonomy" id="722753"/>
    <lineage>
        <taxon>Eukaryota</taxon>
        <taxon>Sar</taxon>
        <taxon>Stramenopiles</taxon>
        <taxon>Ochrophyta</taxon>
        <taxon>Bolidophyceae</taxon>
        <taxon>Parmales</taxon>
        <taxon>Triparmaceae</taxon>
        <taxon>Triparma</taxon>
    </lineage>
</organism>
<protein>
    <submittedName>
        <fullName evidence="1">Uncharacterized protein</fullName>
    </submittedName>
</protein>
<keyword evidence="2" id="KW-1185">Reference proteome</keyword>
<sequence>MMNYNLGRAGRSLRFLSSRSQPVGFNRPVPESTHFFFLNPVFGLFSGMVKSKDVVAESVNTSSFFLASLFLRHASKEAVEREVGDTEYPTWVDGRSYIVEDCLEGITHVVSSLATYSSKADIESAVTSELYKALPESRAEGSSASSSPTASPSAFSLTNISSQITDVQVVLGLYRDSALKPSDAKLFHLVSPSNRLYIPKAAYGNGPGGTFKMPEEYEKNYMKSTVRIEALWSGRREGIEEVGDGEDAYGKVAIEGTIQFREKAIEWKVVDEVDTETEEWRVEGGYYE</sequence>
<accession>A0A9W7GAS1</accession>
<comment type="caution">
    <text evidence="1">The sequence shown here is derived from an EMBL/GenBank/DDBJ whole genome shotgun (WGS) entry which is preliminary data.</text>
</comment>
<name>A0A9W7GAS1_9STRA</name>
<reference evidence="2" key="1">
    <citation type="journal article" date="2023" name="Commun. Biol.">
        <title>Genome analysis of Parmales, the sister group of diatoms, reveals the evolutionary specialization of diatoms from phago-mixotrophs to photoautotrophs.</title>
        <authorList>
            <person name="Ban H."/>
            <person name="Sato S."/>
            <person name="Yoshikawa S."/>
            <person name="Yamada K."/>
            <person name="Nakamura Y."/>
            <person name="Ichinomiya M."/>
            <person name="Sato N."/>
            <person name="Blanc-Mathieu R."/>
            <person name="Endo H."/>
            <person name="Kuwata A."/>
            <person name="Ogata H."/>
        </authorList>
    </citation>
    <scope>NUCLEOTIDE SEQUENCE [LARGE SCALE GENOMIC DNA]</scope>
</reference>
<evidence type="ECO:0000313" key="1">
    <source>
        <dbReference type="EMBL" id="GMI38347.1"/>
    </source>
</evidence>
<dbReference type="Proteomes" id="UP001165065">
    <property type="component" value="Unassembled WGS sequence"/>
</dbReference>
<dbReference type="EMBL" id="BRYA01000084">
    <property type="protein sequence ID" value="GMI38347.1"/>
    <property type="molecule type" value="Genomic_DNA"/>
</dbReference>
<evidence type="ECO:0000313" key="2">
    <source>
        <dbReference type="Proteomes" id="UP001165065"/>
    </source>
</evidence>